<gene>
    <name evidence="2" type="ORF">E8K88_13450</name>
</gene>
<evidence type="ECO:0000313" key="3">
    <source>
        <dbReference type="Proteomes" id="UP000306236"/>
    </source>
</evidence>
<reference evidence="2 3" key="1">
    <citation type="submission" date="2019-04" db="EMBL/GenBank/DDBJ databases">
        <title>Lampropedia sp YIM MLB12 draf genome.</title>
        <authorList>
            <person name="Wang Y.-X."/>
        </authorList>
    </citation>
    <scope>NUCLEOTIDE SEQUENCE [LARGE SCALE GENOMIC DNA]</scope>
    <source>
        <strain evidence="2 3">YIM MLB12</strain>
    </source>
</reference>
<dbReference type="EMBL" id="SSWX01000018">
    <property type="protein sequence ID" value="THJ32029.1"/>
    <property type="molecule type" value="Genomic_DNA"/>
</dbReference>
<proteinExistence type="predicted"/>
<name>A0A4S5BIQ1_9BURK</name>
<keyword evidence="1" id="KW-0472">Membrane</keyword>
<keyword evidence="1" id="KW-1133">Transmembrane helix</keyword>
<protein>
    <submittedName>
        <fullName evidence="2">Uncharacterized protein</fullName>
    </submittedName>
</protein>
<organism evidence="2 3">
    <name type="scientific">Lampropedia aestuarii</name>
    <dbReference type="NCBI Taxonomy" id="2562762"/>
    <lineage>
        <taxon>Bacteria</taxon>
        <taxon>Pseudomonadati</taxon>
        <taxon>Pseudomonadota</taxon>
        <taxon>Betaproteobacteria</taxon>
        <taxon>Burkholderiales</taxon>
        <taxon>Comamonadaceae</taxon>
        <taxon>Lampropedia</taxon>
    </lineage>
</organism>
<keyword evidence="3" id="KW-1185">Reference proteome</keyword>
<accession>A0A4S5BIQ1</accession>
<dbReference type="RefSeq" id="WP_136407194.1">
    <property type="nucleotide sequence ID" value="NZ_JARXRQ010000013.1"/>
</dbReference>
<comment type="caution">
    <text evidence="2">The sequence shown here is derived from an EMBL/GenBank/DDBJ whole genome shotgun (WGS) entry which is preliminary data.</text>
</comment>
<evidence type="ECO:0000313" key="2">
    <source>
        <dbReference type="EMBL" id="THJ32029.1"/>
    </source>
</evidence>
<keyword evidence="1" id="KW-0812">Transmembrane</keyword>
<evidence type="ECO:0000256" key="1">
    <source>
        <dbReference type="SAM" id="Phobius"/>
    </source>
</evidence>
<dbReference type="AlphaFoldDB" id="A0A4S5BIQ1"/>
<dbReference type="Proteomes" id="UP000306236">
    <property type="component" value="Unassembled WGS sequence"/>
</dbReference>
<sequence length="131" mass="15005">MHCQNADLNTGAQRQYKISTQPRKAQTRQRRNASFLCLAFRVEVEKAHCFVKNSRWAASQTAFFAAHCILLGFNAVAWGFLNWLLHLQKYCRSVHKDVKTKTLFSASAFARTIEVCAMPRERLIVTLVNSD</sequence>
<feature type="transmembrane region" description="Helical" evidence="1">
    <location>
        <begin position="62"/>
        <end position="85"/>
    </location>
</feature>